<dbReference type="AlphaFoldDB" id="A0A2J6WIW0"/>
<feature type="coiled-coil region" evidence="1">
    <location>
        <begin position="32"/>
        <end position="59"/>
    </location>
</feature>
<dbReference type="PANTHER" id="PTHR39082">
    <property type="entry name" value="PHOSPHOLIPASE C-BETA-2-RELATED"/>
    <property type="match status" value="1"/>
</dbReference>
<organism evidence="4 5">
    <name type="scientific">Calditerrivibrio nitroreducens</name>
    <dbReference type="NCBI Taxonomy" id="477976"/>
    <lineage>
        <taxon>Bacteria</taxon>
        <taxon>Pseudomonadati</taxon>
        <taxon>Deferribacterota</taxon>
        <taxon>Deferribacteres</taxon>
        <taxon>Deferribacterales</taxon>
        <taxon>Calditerrivibrionaceae</taxon>
    </lineage>
</organism>
<keyword evidence="1" id="KW-0175">Coiled coil</keyword>
<accession>A0A2J6WIW0</accession>
<reference evidence="4 5" key="1">
    <citation type="submission" date="2018-01" db="EMBL/GenBank/DDBJ databases">
        <title>Metagenomic assembled genomes from two thermal pools in the Uzon Caldera, Kamchatka, Russia.</title>
        <authorList>
            <person name="Wilkins L."/>
            <person name="Ettinger C."/>
        </authorList>
    </citation>
    <scope>NUCLEOTIDE SEQUENCE [LARGE SCALE GENOMIC DNA]</scope>
    <source>
        <strain evidence="4">ZAV-05</strain>
    </source>
</reference>
<gene>
    <name evidence="4" type="ORF">C0187_05685</name>
</gene>
<dbReference type="InterPro" id="IPR056003">
    <property type="entry name" value="CT398_CC_hairpin"/>
</dbReference>
<dbReference type="Pfam" id="PF24481">
    <property type="entry name" value="CT398_CC"/>
    <property type="match status" value="1"/>
</dbReference>
<name>A0A2J6WIW0_9BACT</name>
<dbReference type="InterPro" id="IPR052376">
    <property type="entry name" value="Oxidative_Scav/Glycosyltrans"/>
</dbReference>
<dbReference type="PANTHER" id="PTHR39082:SF1">
    <property type="entry name" value="SCAVENGER RECEPTOR CLASS A MEMBER 3"/>
    <property type="match status" value="1"/>
</dbReference>
<evidence type="ECO:0000256" key="1">
    <source>
        <dbReference type="SAM" id="Coils"/>
    </source>
</evidence>
<protein>
    <submittedName>
        <fullName evidence="4">Uncharacterized protein</fullName>
    </submittedName>
</protein>
<dbReference type="Proteomes" id="UP000242881">
    <property type="component" value="Unassembled WGS sequence"/>
</dbReference>
<feature type="domain" description="CT398-like coiled coil hairpin" evidence="3">
    <location>
        <begin position="35"/>
        <end position="185"/>
    </location>
</feature>
<sequence length="236" mass="27949">MMEQLEKLIELQRIDNRIFGINKILSNVPDYILEIQNEYDTTNKKFSDLKLEIEKKSKELGEITAAFEKKKNLLDNSHKKLSTVKNTKEYEAVLKELDLLKKELYDLELKQLELNEELSNLEKEFKDVESKKLSLDEKYAELQKRRDVENEKITEELKELEKIREEVGSGIKKQFLSKYETIRKARNNLAIVRVEDEVCSGCYMKIPPQLYVEVKKNISIIQCPNCQRFLYYKEGE</sequence>
<proteinExistence type="predicted"/>
<evidence type="ECO:0000259" key="3">
    <source>
        <dbReference type="Pfam" id="PF24481"/>
    </source>
</evidence>
<evidence type="ECO:0000313" key="4">
    <source>
        <dbReference type="EMBL" id="PMP70315.1"/>
    </source>
</evidence>
<evidence type="ECO:0000313" key="5">
    <source>
        <dbReference type="Proteomes" id="UP000242881"/>
    </source>
</evidence>
<dbReference type="InterPro" id="IPR003743">
    <property type="entry name" value="Zf-RING_7"/>
</dbReference>
<feature type="domain" description="C4-type zinc ribbon" evidence="2">
    <location>
        <begin position="198"/>
        <end position="230"/>
    </location>
</feature>
<dbReference type="EMBL" id="PNIN01000055">
    <property type="protein sequence ID" value="PMP70315.1"/>
    <property type="molecule type" value="Genomic_DNA"/>
</dbReference>
<dbReference type="Pfam" id="PF02591">
    <property type="entry name" value="Zn_ribbon_9"/>
    <property type="match status" value="1"/>
</dbReference>
<evidence type="ECO:0000259" key="2">
    <source>
        <dbReference type="Pfam" id="PF02591"/>
    </source>
</evidence>
<dbReference type="Gene3D" id="1.10.287.1490">
    <property type="match status" value="1"/>
</dbReference>
<comment type="caution">
    <text evidence="4">The sequence shown here is derived from an EMBL/GenBank/DDBJ whole genome shotgun (WGS) entry which is preliminary data.</text>
</comment>
<feature type="coiled-coil region" evidence="1">
    <location>
        <begin position="90"/>
        <end position="166"/>
    </location>
</feature>